<protein>
    <submittedName>
        <fullName evidence="2">Aminoglycoside phosphotransferase family protein</fullName>
        <ecNumber evidence="2">2.7.-.-</ecNumber>
    </submittedName>
</protein>
<organism evidence="2 3">
    <name type="scientific">Microbacterium profundi</name>
    <dbReference type="NCBI Taxonomy" id="450380"/>
    <lineage>
        <taxon>Bacteria</taxon>
        <taxon>Bacillati</taxon>
        <taxon>Actinomycetota</taxon>
        <taxon>Actinomycetes</taxon>
        <taxon>Micrococcales</taxon>
        <taxon>Microbacteriaceae</taxon>
        <taxon>Microbacterium</taxon>
    </lineage>
</organism>
<evidence type="ECO:0000259" key="1">
    <source>
        <dbReference type="Pfam" id="PF01636"/>
    </source>
</evidence>
<dbReference type="InterPro" id="IPR002575">
    <property type="entry name" value="Aminoglycoside_PTrfase"/>
</dbReference>
<dbReference type="RefSeq" id="WP_366233073.1">
    <property type="nucleotide sequence ID" value="NZ_JBFBMH010000017.1"/>
</dbReference>
<sequence>MREHVVGDRVVAIDDKFNERHGEIRLVASAWLRGVFVSVATKRWGGKMIDIDEPLVAELISEQFPHWSTLRIRAVPQQGWDNRTFRLGDDLSVRLPSGEAYAAAVEKEKRALDFLDGKLPVLVPGVMAVGAPSQDYPLPWSVRRWLPGNTIDENPLIDRVSLADDLGSVLRALRSLPTGAGASAGRHSFYRGCHPSVYSDQVQLALERLGDDVDAERCREIWLAATTSAWESEPVWFHGDIATGNLLTEEGRLSAVIDLGTCGIGDPACDLVIAWTYFDGEARAAFRESVALDDATWQRARGWALWKALATMSGQSGPDAGRAQQRVLAEVLSTVP</sequence>
<dbReference type="Gene3D" id="3.90.1200.10">
    <property type="match status" value="1"/>
</dbReference>
<evidence type="ECO:0000313" key="2">
    <source>
        <dbReference type="EMBL" id="MEW1975794.1"/>
    </source>
</evidence>
<dbReference type="EMBL" id="JBFBMH010000017">
    <property type="protein sequence ID" value="MEW1975794.1"/>
    <property type="molecule type" value="Genomic_DNA"/>
</dbReference>
<dbReference type="PANTHER" id="PTHR21310:SF42">
    <property type="entry name" value="BIFUNCTIONAL AAC_APH"/>
    <property type="match status" value="1"/>
</dbReference>
<dbReference type="InterPro" id="IPR011009">
    <property type="entry name" value="Kinase-like_dom_sf"/>
</dbReference>
<proteinExistence type="predicted"/>
<gene>
    <name evidence="2" type="ORF">AB0301_12075</name>
</gene>
<comment type="caution">
    <text evidence="2">The sequence shown here is derived from an EMBL/GenBank/DDBJ whole genome shotgun (WGS) entry which is preliminary data.</text>
</comment>
<dbReference type="GO" id="GO:0016740">
    <property type="term" value="F:transferase activity"/>
    <property type="evidence" value="ECO:0007669"/>
    <property type="project" value="UniProtKB-KW"/>
</dbReference>
<dbReference type="SUPFAM" id="SSF56112">
    <property type="entry name" value="Protein kinase-like (PK-like)"/>
    <property type="match status" value="1"/>
</dbReference>
<keyword evidence="3" id="KW-1185">Reference proteome</keyword>
<dbReference type="PANTHER" id="PTHR21310">
    <property type="entry name" value="AMINOGLYCOSIDE PHOSPHOTRANSFERASE-RELATED-RELATED"/>
    <property type="match status" value="1"/>
</dbReference>
<dbReference type="Pfam" id="PF01636">
    <property type="entry name" value="APH"/>
    <property type="match status" value="1"/>
</dbReference>
<feature type="domain" description="Aminoglycoside phosphotransferase" evidence="1">
    <location>
        <begin position="77"/>
        <end position="303"/>
    </location>
</feature>
<dbReference type="EC" id="2.7.-.-" evidence="2"/>
<dbReference type="Gene3D" id="3.30.200.20">
    <property type="entry name" value="Phosphorylase Kinase, domain 1"/>
    <property type="match status" value="1"/>
</dbReference>
<name>A0ABV3LIR1_9MICO</name>
<dbReference type="InterPro" id="IPR051678">
    <property type="entry name" value="AGP_Transferase"/>
</dbReference>
<dbReference type="CDD" id="cd05155">
    <property type="entry name" value="APH_ChoK_like_1"/>
    <property type="match status" value="1"/>
</dbReference>
<keyword evidence="2" id="KW-0808">Transferase</keyword>
<reference evidence="2 3" key="1">
    <citation type="submission" date="2024-06" db="EMBL/GenBank/DDBJ databases">
        <title>The Natural Products Discovery Center: Release of the First 8490 Sequenced Strains for Exploring Actinobacteria Biosynthetic Diversity.</title>
        <authorList>
            <person name="Kalkreuter E."/>
            <person name="Kautsar S.A."/>
            <person name="Yang D."/>
            <person name="Bader C.D."/>
            <person name="Teijaro C.N."/>
            <person name="Fluegel L."/>
            <person name="Davis C.M."/>
            <person name="Simpson J.R."/>
            <person name="Lauterbach L."/>
            <person name="Steele A.D."/>
            <person name="Gui C."/>
            <person name="Meng S."/>
            <person name="Li G."/>
            <person name="Viehrig K."/>
            <person name="Ye F."/>
            <person name="Su P."/>
            <person name="Kiefer A.F."/>
            <person name="Nichols A."/>
            <person name="Cepeda A.J."/>
            <person name="Yan W."/>
            <person name="Fan B."/>
            <person name="Jiang Y."/>
            <person name="Adhikari A."/>
            <person name="Zheng C.-J."/>
            <person name="Schuster L."/>
            <person name="Cowan T.M."/>
            <person name="Smanski M.J."/>
            <person name="Chevrette M.G."/>
            <person name="De Carvalho L.P.S."/>
            <person name="Shen B."/>
        </authorList>
    </citation>
    <scope>NUCLEOTIDE SEQUENCE [LARGE SCALE GENOMIC DNA]</scope>
    <source>
        <strain evidence="2 3">NPDC077434</strain>
    </source>
</reference>
<dbReference type="Proteomes" id="UP001553715">
    <property type="component" value="Unassembled WGS sequence"/>
</dbReference>
<evidence type="ECO:0000313" key="3">
    <source>
        <dbReference type="Proteomes" id="UP001553715"/>
    </source>
</evidence>
<accession>A0ABV3LIR1</accession>